<reference evidence="2 3" key="1">
    <citation type="submission" date="2020-12" db="EMBL/GenBank/DDBJ databases">
        <title>Halosimplex halophilum sp. nov. and Halosimplex salinum sp. nov., two new members of the genus Halosimplex.</title>
        <authorList>
            <person name="Cui H.L."/>
        </authorList>
    </citation>
    <scope>NUCLEOTIDE SEQUENCE [LARGE SCALE GENOMIC DNA]</scope>
    <source>
        <strain evidence="2 3">YGH94</strain>
    </source>
</reference>
<dbReference type="KEGG" id="hlt:I7X12_02105"/>
<dbReference type="OrthoDB" id="378288at2157"/>
<dbReference type="EMBL" id="CP065856">
    <property type="protein sequence ID" value="QPV63451.1"/>
    <property type="molecule type" value="Genomic_DNA"/>
</dbReference>
<keyword evidence="3" id="KW-1185">Reference proteome</keyword>
<feature type="transmembrane region" description="Helical" evidence="1">
    <location>
        <begin position="139"/>
        <end position="161"/>
    </location>
</feature>
<name>A0A7T3FZC4_9EURY</name>
<feature type="transmembrane region" description="Helical" evidence="1">
    <location>
        <begin position="28"/>
        <end position="48"/>
    </location>
</feature>
<dbReference type="AlphaFoldDB" id="A0A7T3FZC4"/>
<protein>
    <submittedName>
        <fullName evidence="2">Uncharacterized protein</fullName>
    </submittedName>
</protein>
<dbReference type="GeneID" id="60587248"/>
<evidence type="ECO:0000313" key="3">
    <source>
        <dbReference type="Proteomes" id="UP000595001"/>
    </source>
</evidence>
<evidence type="ECO:0000256" key="1">
    <source>
        <dbReference type="SAM" id="Phobius"/>
    </source>
</evidence>
<gene>
    <name evidence="2" type="ORF">I7X12_02105</name>
</gene>
<accession>A0A7T3FZC4</accession>
<keyword evidence="1" id="KW-1133">Transmembrane helix</keyword>
<dbReference type="RefSeq" id="WP_198062240.1">
    <property type="nucleotide sequence ID" value="NZ_CP065856.1"/>
</dbReference>
<sequence>MATSTDRGPAPFEDSRALLVGDSRWRTALALLASAALVVVGAAVWSSFVRSYYDSGFPLSGWSVVNTAFGLSSPSAYAVVVALTAGHAYLNRGYLPTLALGAASKLGAASVVVTDLSVGRGAPLVGGTGTVTLGYQLPSVAAFLPPVLALSTLGFALGLLARCALRDESP</sequence>
<feature type="transmembrane region" description="Helical" evidence="1">
    <location>
        <begin position="68"/>
        <end position="90"/>
    </location>
</feature>
<evidence type="ECO:0000313" key="2">
    <source>
        <dbReference type="EMBL" id="QPV63451.1"/>
    </source>
</evidence>
<keyword evidence="1" id="KW-0812">Transmembrane</keyword>
<dbReference type="Proteomes" id="UP000595001">
    <property type="component" value="Chromosome"/>
</dbReference>
<proteinExistence type="predicted"/>
<organism evidence="2 3">
    <name type="scientific">Halosimplex litoreum</name>
    <dbReference type="NCBI Taxonomy" id="1198301"/>
    <lineage>
        <taxon>Archaea</taxon>
        <taxon>Methanobacteriati</taxon>
        <taxon>Methanobacteriota</taxon>
        <taxon>Stenosarchaea group</taxon>
        <taxon>Halobacteria</taxon>
        <taxon>Halobacteriales</taxon>
        <taxon>Haloarculaceae</taxon>
        <taxon>Halosimplex</taxon>
    </lineage>
</organism>
<keyword evidence="1" id="KW-0472">Membrane</keyword>